<dbReference type="PROSITE" id="PS50932">
    <property type="entry name" value="HTH_LACI_2"/>
    <property type="match status" value="1"/>
</dbReference>
<dbReference type="CDD" id="cd01392">
    <property type="entry name" value="HTH_LacI"/>
    <property type="match status" value="1"/>
</dbReference>
<accession>A0A6J7L1T7</accession>
<dbReference type="PANTHER" id="PTHR30146:SF109">
    <property type="entry name" value="HTH-TYPE TRANSCRIPTIONAL REGULATOR GALS"/>
    <property type="match status" value="1"/>
</dbReference>
<feature type="domain" description="HTH lacI-type" evidence="4">
    <location>
        <begin position="54"/>
        <end position="108"/>
    </location>
</feature>
<dbReference type="GO" id="GO:0000976">
    <property type="term" value="F:transcription cis-regulatory region binding"/>
    <property type="evidence" value="ECO:0007669"/>
    <property type="project" value="TreeGrafter"/>
</dbReference>
<reference evidence="5" key="1">
    <citation type="submission" date="2020-05" db="EMBL/GenBank/DDBJ databases">
        <authorList>
            <person name="Chiriac C."/>
            <person name="Salcher M."/>
            <person name="Ghai R."/>
            <person name="Kavagutti S V."/>
        </authorList>
    </citation>
    <scope>NUCLEOTIDE SEQUENCE</scope>
</reference>
<evidence type="ECO:0000256" key="2">
    <source>
        <dbReference type="ARBA" id="ARBA00023125"/>
    </source>
</evidence>
<dbReference type="AlphaFoldDB" id="A0A6J7L1T7"/>
<name>A0A6J7L1T7_9ZZZZ</name>
<dbReference type="PROSITE" id="PS00356">
    <property type="entry name" value="HTH_LACI_1"/>
    <property type="match status" value="1"/>
</dbReference>
<protein>
    <submittedName>
        <fullName evidence="5">Unannotated protein</fullName>
    </submittedName>
</protein>
<dbReference type="Gene3D" id="1.10.260.40">
    <property type="entry name" value="lambda repressor-like DNA-binding domains"/>
    <property type="match status" value="1"/>
</dbReference>
<dbReference type="InterPro" id="IPR000843">
    <property type="entry name" value="HTH_LacI"/>
</dbReference>
<dbReference type="Pfam" id="PF00532">
    <property type="entry name" value="Peripla_BP_1"/>
    <property type="match status" value="1"/>
</dbReference>
<dbReference type="CDD" id="cd06267">
    <property type="entry name" value="PBP1_LacI_sugar_binding-like"/>
    <property type="match status" value="1"/>
</dbReference>
<dbReference type="GO" id="GO:0003700">
    <property type="term" value="F:DNA-binding transcription factor activity"/>
    <property type="evidence" value="ECO:0007669"/>
    <property type="project" value="TreeGrafter"/>
</dbReference>
<dbReference type="EMBL" id="CAFBNE010000074">
    <property type="protein sequence ID" value="CAB4960299.1"/>
    <property type="molecule type" value="Genomic_DNA"/>
</dbReference>
<dbReference type="Gene3D" id="3.40.50.2300">
    <property type="match status" value="2"/>
</dbReference>
<dbReference type="InterPro" id="IPR010982">
    <property type="entry name" value="Lambda_DNA-bd_dom_sf"/>
</dbReference>
<dbReference type="PRINTS" id="PR00036">
    <property type="entry name" value="HTHLACI"/>
</dbReference>
<evidence type="ECO:0000259" key="4">
    <source>
        <dbReference type="PROSITE" id="PS50932"/>
    </source>
</evidence>
<evidence type="ECO:0000313" key="5">
    <source>
        <dbReference type="EMBL" id="CAB4960299.1"/>
    </source>
</evidence>
<keyword evidence="3" id="KW-0804">Transcription</keyword>
<dbReference type="PANTHER" id="PTHR30146">
    <property type="entry name" value="LACI-RELATED TRANSCRIPTIONAL REPRESSOR"/>
    <property type="match status" value="1"/>
</dbReference>
<proteinExistence type="predicted"/>
<evidence type="ECO:0000256" key="3">
    <source>
        <dbReference type="ARBA" id="ARBA00023163"/>
    </source>
</evidence>
<dbReference type="SUPFAM" id="SSF47413">
    <property type="entry name" value="lambda repressor-like DNA-binding domains"/>
    <property type="match status" value="1"/>
</dbReference>
<organism evidence="5">
    <name type="scientific">freshwater metagenome</name>
    <dbReference type="NCBI Taxonomy" id="449393"/>
    <lineage>
        <taxon>unclassified sequences</taxon>
        <taxon>metagenomes</taxon>
        <taxon>ecological metagenomes</taxon>
    </lineage>
</organism>
<dbReference type="SMART" id="SM00354">
    <property type="entry name" value="HTH_LACI"/>
    <property type="match status" value="1"/>
</dbReference>
<sequence length="387" mass="41825">MLVDKPKMHVHDNGVFYFYGQTLVLSTGGSAILTFVMTTLSNAPTPGEALRSRPTMRDVAALAGVSLKTVSRVVNRESGVSGDLVAKVERAAGHLDYRHDLTASNLRRSDRKTATIGVIFEDVSNPFFSSVHRGIEEIARERAVAVFAASVDENPEREKDLVFAFSQRRVDAIIMTPTVRQQSYLHHERRGGLVVVFVDREPRGFDADCVVTDNEAGAETATAHLLGHGHRLIAFVGDYENISTASQRFAGFAKALRSAGAAMLPELVRRDAHTKESATEAVLALLDSPTPPTAIFAAQNLITMGSVRALQMRGLQHSVALVGFDDFSMADALDPGVTVVAQDPREIGRRAAQLAFARIDSPDLPTAVHVVPSVLIRRGSGEIPPGR</sequence>
<keyword evidence="2" id="KW-0238">DNA-binding</keyword>
<dbReference type="Pfam" id="PF00356">
    <property type="entry name" value="LacI"/>
    <property type="match status" value="1"/>
</dbReference>
<dbReference type="InterPro" id="IPR028082">
    <property type="entry name" value="Peripla_BP_I"/>
</dbReference>
<dbReference type="InterPro" id="IPR001761">
    <property type="entry name" value="Peripla_BP/Lac1_sug-bd_dom"/>
</dbReference>
<keyword evidence="1" id="KW-0805">Transcription regulation</keyword>
<gene>
    <name evidence="5" type="ORF">UFOPK3772_02158</name>
</gene>
<evidence type="ECO:0000256" key="1">
    <source>
        <dbReference type="ARBA" id="ARBA00023015"/>
    </source>
</evidence>
<dbReference type="SUPFAM" id="SSF53822">
    <property type="entry name" value="Periplasmic binding protein-like I"/>
    <property type="match status" value="1"/>
</dbReference>